<proteinExistence type="predicted"/>
<accession>A0ACB8B504</accession>
<protein>
    <submittedName>
        <fullName evidence="1">Uncharacterized protein</fullName>
    </submittedName>
</protein>
<evidence type="ECO:0000313" key="1">
    <source>
        <dbReference type="EMBL" id="KAH7920514.1"/>
    </source>
</evidence>
<dbReference type="Proteomes" id="UP000790709">
    <property type="component" value="Unassembled WGS sequence"/>
</dbReference>
<keyword evidence="2" id="KW-1185">Reference proteome</keyword>
<reference evidence="1" key="1">
    <citation type="journal article" date="2021" name="New Phytol.">
        <title>Evolutionary innovations through gain and loss of genes in the ectomycorrhizal Boletales.</title>
        <authorList>
            <person name="Wu G."/>
            <person name="Miyauchi S."/>
            <person name="Morin E."/>
            <person name="Kuo A."/>
            <person name="Drula E."/>
            <person name="Varga T."/>
            <person name="Kohler A."/>
            <person name="Feng B."/>
            <person name="Cao Y."/>
            <person name="Lipzen A."/>
            <person name="Daum C."/>
            <person name="Hundley H."/>
            <person name="Pangilinan J."/>
            <person name="Johnson J."/>
            <person name="Barry K."/>
            <person name="LaButti K."/>
            <person name="Ng V."/>
            <person name="Ahrendt S."/>
            <person name="Min B."/>
            <person name="Choi I.G."/>
            <person name="Park H."/>
            <person name="Plett J.M."/>
            <person name="Magnuson J."/>
            <person name="Spatafora J.W."/>
            <person name="Nagy L.G."/>
            <person name="Henrissat B."/>
            <person name="Grigoriev I.V."/>
            <person name="Yang Z.L."/>
            <person name="Xu J."/>
            <person name="Martin F.M."/>
        </authorList>
    </citation>
    <scope>NUCLEOTIDE SEQUENCE</scope>
    <source>
        <strain evidence="1">KUC20120723A-06</strain>
    </source>
</reference>
<organism evidence="1 2">
    <name type="scientific">Leucogyrophana mollusca</name>
    <dbReference type="NCBI Taxonomy" id="85980"/>
    <lineage>
        <taxon>Eukaryota</taxon>
        <taxon>Fungi</taxon>
        <taxon>Dikarya</taxon>
        <taxon>Basidiomycota</taxon>
        <taxon>Agaricomycotina</taxon>
        <taxon>Agaricomycetes</taxon>
        <taxon>Agaricomycetidae</taxon>
        <taxon>Boletales</taxon>
        <taxon>Boletales incertae sedis</taxon>
        <taxon>Leucogyrophana</taxon>
    </lineage>
</organism>
<evidence type="ECO:0000313" key="2">
    <source>
        <dbReference type="Proteomes" id="UP000790709"/>
    </source>
</evidence>
<name>A0ACB8B504_9AGAM</name>
<sequence length="131" mass="14556">MCSRGHTDPYRPSILPHSICSKAHQSRRFSFQLGTGLVLRLSHCIDVYVLQVLLLLLLVVILRHLGVLNPSPLPSDTPEAGTCIRNEGSHNHEESTNANKSRIPPDPPLQPRGGPLCRIWPHMAQCCAERL</sequence>
<gene>
    <name evidence="1" type="ORF">BV22DRAFT_799443</name>
</gene>
<comment type="caution">
    <text evidence="1">The sequence shown here is derived from an EMBL/GenBank/DDBJ whole genome shotgun (WGS) entry which is preliminary data.</text>
</comment>
<dbReference type="EMBL" id="MU266575">
    <property type="protein sequence ID" value="KAH7920514.1"/>
    <property type="molecule type" value="Genomic_DNA"/>
</dbReference>